<dbReference type="PANTHER" id="PTHR15414">
    <property type="entry name" value="OS-9-RELATED"/>
    <property type="match status" value="1"/>
</dbReference>
<feature type="domain" description="MRH" evidence="7">
    <location>
        <begin position="127"/>
        <end position="253"/>
    </location>
</feature>
<dbReference type="PROSITE" id="PS51914">
    <property type="entry name" value="MRH"/>
    <property type="match status" value="1"/>
</dbReference>
<dbReference type="Gene3D" id="2.70.130.10">
    <property type="entry name" value="Mannose-6-phosphate receptor binding domain"/>
    <property type="match status" value="1"/>
</dbReference>
<keyword evidence="3" id="KW-0256">Endoplasmic reticulum</keyword>
<protein>
    <submittedName>
        <fullName evidence="8">Protein OS-9</fullName>
    </submittedName>
</protein>
<dbReference type="GO" id="GO:0030970">
    <property type="term" value="P:retrograde protein transport, ER to cytosol"/>
    <property type="evidence" value="ECO:0007669"/>
    <property type="project" value="TreeGrafter"/>
</dbReference>
<evidence type="ECO:0000259" key="7">
    <source>
        <dbReference type="PROSITE" id="PS51914"/>
    </source>
</evidence>
<comment type="caution">
    <text evidence="8">The sequence shown here is derived from an EMBL/GenBank/DDBJ whole genome shotgun (WGS) entry which is preliminary data.</text>
</comment>
<evidence type="ECO:0000256" key="4">
    <source>
        <dbReference type="ARBA" id="ARBA00023157"/>
    </source>
</evidence>
<evidence type="ECO:0000313" key="8">
    <source>
        <dbReference type="EMBL" id="KAK3260573.1"/>
    </source>
</evidence>
<gene>
    <name evidence="8" type="ORF">CYMTET_30476</name>
</gene>
<accession>A0AAE0FIY2</accession>
<dbReference type="Pfam" id="PF07915">
    <property type="entry name" value="PRKCSH"/>
    <property type="match status" value="1"/>
</dbReference>
<evidence type="ECO:0000256" key="2">
    <source>
        <dbReference type="ARBA" id="ARBA00022729"/>
    </source>
</evidence>
<feature type="non-terminal residue" evidence="8">
    <location>
        <position position="262"/>
    </location>
</feature>
<proteinExistence type="predicted"/>
<dbReference type="InterPro" id="IPR044865">
    <property type="entry name" value="MRH_dom"/>
</dbReference>
<feature type="signal peptide" evidence="6">
    <location>
        <begin position="1"/>
        <end position="29"/>
    </location>
</feature>
<dbReference type="PANTHER" id="PTHR15414:SF0">
    <property type="entry name" value="ENDOPLASMIC RETICULUM LECTIN 1"/>
    <property type="match status" value="1"/>
</dbReference>
<feature type="chain" id="PRO_5042013394" evidence="6">
    <location>
        <begin position="30"/>
        <end position="262"/>
    </location>
</feature>
<dbReference type="InterPro" id="IPR012913">
    <property type="entry name" value="OS9-like_dom"/>
</dbReference>
<evidence type="ECO:0000313" key="9">
    <source>
        <dbReference type="Proteomes" id="UP001190700"/>
    </source>
</evidence>
<evidence type="ECO:0000256" key="5">
    <source>
        <dbReference type="SAM" id="MobiDB-lite"/>
    </source>
</evidence>
<dbReference type="Proteomes" id="UP001190700">
    <property type="component" value="Unassembled WGS sequence"/>
</dbReference>
<dbReference type="SUPFAM" id="SSF50911">
    <property type="entry name" value="Mannose 6-phosphate receptor domain"/>
    <property type="match status" value="1"/>
</dbReference>
<keyword evidence="4" id="KW-1015">Disulfide bond</keyword>
<dbReference type="GO" id="GO:0005788">
    <property type="term" value="C:endoplasmic reticulum lumen"/>
    <property type="evidence" value="ECO:0007669"/>
    <property type="project" value="TreeGrafter"/>
</dbReference>
<evidence type="ECO:0000256" key="1">
    <source>
        <dbReference type="ARBA" id="ARBA00004240"/>
    </source>
</evidence>
<organism evidence="8 9">
    <name type="scientific">Cymbomonas tetramitiformis</name>
    <dbReference type="NCBI Taxonomy" id="36881"/>
    <lineage>
        <taxon>Eukaryota</taxon>
        <taxon>Viridiplantae</taxon>
        <taxon>Chlorophyta</taxon>
        <taxon>Pyramimonadophyceae</taxon>
        <taxon>Pyramimonadales</taxon>
        <taxon>Pyramimonadaceae</taxon>
        <taxon>Cymbomonas</taxon>
    </lineage>
</organism>
<dbReference type="AlphaFoldDB" id="A0AAE0FIY2"/>
<dbReference type="InterPro" id="IPR045149">
    <property type="entry name" value="OS-9-like"/>
</dbReference>
<dbReference type="GO" id="GO:0030968">
    <property type="term" value="P:endoplasmic reticulum unfolded protein response"/>
    <property type="evidence" value="ECO:0007669"/>
    <property type="project" value="InterPro"/>
</dbReference>
<sequence>MLWRSSSSLTALCGLLTATSTLFTISVSAETVIVPVSPPSFMAEKKEPKYLITMSKDLPESEEISAGERDGDVVLMTDKNGQRYACKLPVLQGDGETSDNEDETDSSSGDILNRPKTVTELLDSLGKACFFRVEGWWTYELCYHKHVRQYHSEREQVLSEFFLGHYDEEATKEFQAAQPNPEYVEDGGLGLSQRFHTHIYTNGTKCDLTGEGRRTEVRFGCSPENSNNVLVSIKEPTTCRYVVVFYSPILCTHAAFRVQESP</sequence>
<feature type="compositionally biased region" description="Acidic residues" evidence="5">
    <location>
        <begin position="96"/>
        <end position="105"/>
    </location>
</feature>
<keyword evidence="2 6" id="KW-0732">Signal</keyword>
<evidence type="ECO:0000256" key="3">
    <source>
        <dbReference type="ARBA" id="ARBA00022824"/>
    </source>
</evidence>
<feature type="region of interest" description="Disordered" evidence="5">
    <location>
        <begin position="90"/>
        <end position="112"/>
    </location>
</feature>
<dbReference type="InterPro" id="IPR009011">
    <property type="entry name" value="Man6P_isomerase_rcpt-bd_dom_sf"/>
</dbReference>
<keyword evidence="9" id="KW-1185">Reference proteome</keyword>
<dbReference type="EMBL" id="LGRX02017580">
    <property type="protein sequence ID" value="KAK3260573.1"/>
    <property type="molecule type" value="Genomic_DNA"/>
</dbReference>
<evidence type="ECO:0000256" key="6">
    <source>
        <dbReference type="SAM" id="SignalP"/>
    </source>
</evidence>
<comment type="subcellular location">
    <subcellularLocation>
        <location evidence="1">Endoplasmic reticulum</location>
    </subcellularLocation>
</comment>
<name>A0AAE0FIY2_9CHLO</name>
<reference evidence="8 9" key="1">
    <citation type="journal article" date="2015" name="Genome Biol. Evol.">
        <title>Comparative Genomics of a Bacterivorous Green Alga Reveals Evolutionary Causalities and Consequences of Phago-Mixotrophic Mode of Nutrition.</title>
        <authorList>
            <person name="Burns J.A."/>
            <person name="Paasch A."/>
            <person name="Narechania A."/>
            <person name="Kim E."/>
        </authorList>
    </citation>
    <scope>NUCLEOTIDE SEQUENCE [LARGE SCALE GENOMIC DNA]</scope>
    <source>
        <strain evidence="8 9">PLY_AMNH</strain>
    </source>
</reference>